<protein>
    <submittedName>
        <fullName evidence="2">Membrane protein</fullName>
    </submittedName>
</protein>
<keyword evidence="1" id="KW-0812">Transmembrane</keyword>
<keyword evidence="1" id="KW-0472">Membrane</keyword>
<accession>A0ABN6PBE9</accession>
<feature type="transmembrane region" description="Helical" evidence="1">
    <location>
        <begin position="102"/>
        <end position="120"/>
    </location>
</feature>
<evidence type="ECO:0000256" key="1">
    <source>
        <dbReference type="SAM" id="Phobius"/>
    </source>
</evidence>
<keyword evidence="3" id="KW-1185">Reference proteome</keyword>
<name>A0ABN6PBE9_9EURY</name>
<evidence type="ECO:0000313" key="3">
    <source>
        <dbReference type="Proteomes" id="UP000831817"/>
    </source>
</evidence>
<feature type="transmembrane region" description="Helical" evidence="1">
    <location>
        <begin position="76"/>
        <end position="96"/>
    </location>
</feature>
<dbReference type="CDD" id="cd01059">
    <property type="entry name" value="CCC1_like"/>
    <property type="match status" value="1"/>
</dbReference>
<keyword evidence="1" id="KW-1133">Transmembrane helix</keyword>
<organism evidence="2 3">
    <name type="scientific">Methanothermobacter tenebrarum</name>
    <dbReference type="NCBI Taxonomy" id="680118"/>
    <lineage>
        <taxon>Archaea</taxon>
        <taxon>Methanobacteriati</taxon>
        <taxon>Methanobacteriota</taxon>
        <taxon>Methanomada group</taxon>
        <taxon>Methanobacteria</taxon>
        <taxon>Methanobacteriales</taxon>
        <taxon>Methanobacteriaceae</taxon>
        <taxon>Methanothermobacter</taxon>
    </lineage>
</organism>
<feature type="transmembrane region" description="Helical" evidence="1">
    <location>
        <begin position="33"/>
        <end position="55"/>
    </location>
</feature>
<feature type="transmembrane region" description="Helical" evidence="1">
    <location>
        <begin position="132"/>
        <end position="153"/>
    </location>
</feature>
<evidence type="ECO:0000313" key="2">
    <source>
        <dbReference type="EMBL" id="BDH79572.1"/>
    </source>
</evidence>
<reference evidence="2 3" key="1">
    <citation type="submission" date="2022-04" db="EMBL/GenBank/DDBJ databases">
        <title>Complete genome of Methanothermobacter tenebrarum strain RMAS.</title>
        <authorList>
            <person name="Nakamura K."/>
            <person name="Oshima K."/>
            <person name="Hattori M."/>
            <person name="Kamagata Y."/>
            <person name="Takamizawa K."/>
        </authorList>
    </citation>
    <scope>NUCLEOTIDE SEQUENCE [LARGE SCALE GENOMIC DNA]</scope>
    <source>
        <strain evidence="2 3">RMAS</strain>
    </source>
</reference>
<sequence>MRHSLRTGFSFGLTSAVITTLGLMVGLNSGTHSRFVVIGGILTIAVADALSDALGIHVSEEAEDRHTTREIWESTIATFMSKFIFALTFIIPLLFFTLPTAILVNIIWGLLLLGIFSFQIAKEQRRNPWKIIAEHVIIALAVVIIAHYVGVWIEKTFC</sequence>
<proteinExistence type="predicted"/>
<feature type="transmembrane region" description="Helical" evidence="1">
    <location>
        <begin position="7"/>
        <end position="27"/>
    </location>
</feature>
<dbReference type="EMBL" id="AP025698">
    <property type="protein sequence ID" value="BDH79572.1"/>
    <property type="molecule type" value="Genomic_DNA"/>
</dbReference>
<dbReference type="Proteomes" id="UP000831817">
    <property type="component" value="Chromosome"/>
</dbReference>
<gene>
    <name evidence="2" type="ORF">MTTB_09510</name>
</gene>